<evidence type="ECO:0000256" key="2">
    <source>
        <dbReference type="ARBA" id="ARBA00023125"/>
    </source>
</evidence>
<dbReference type="InterPro" id="IPR013096">
    <property type="entry name" value="Cupin_2"/>
</dbReference>
<dbReference type="InterPro" id="IPR014710">
    <property type="entry name" value="RmlC-like_jellyroll"/>
</dbReference>
<dbReference type="Gene3D" id="1.10.10.60">
    <property type="entry name" value="Homeodomain-like"/>
    <property type="match status" value="2"/>
</dbReference>
<dbReference type="InterPro" id="IPR009057">
    <property type="entry name" value="Homeodomain-like_sf"/>
</dbReference>
<dbReference type="PROSITE" id="PS00041">
    <property type="entry name" value="HTH_ARAC_FAMILY_1"/>
    <property type="match status" value="1"/>
</dbReference>
<keyword evidence="1" id="KW-0805">Transcription regulation</keyword>
<dbReference type="Pfam" id="PF12833">
    <property type="entry name" value="HTH_18"/>
    <property type="match status" value="1"/>
</dbReference>
<dbReference type="PANTHER" id="PTHR43280:SF28">
    <property type="entry name" value="HTH-TYPE TRANSCRIPTIONAL ACTIVATOR RHAS"/>
    <property type="match status" value="1"/>
</dbReference>
<evidence type="ECO:0000256" key="1">
    <source>
        <dbReference type="ARBA" id="ARBA00023015"/>
    </source>
</evidence>
<evidence type="ECO:0000259" key="5">
    <source>
        <dbReference type="PROSITE" id="PS01124"/>
    </source>
</evidence>
<dbReference type="EMBL" id="DXBR01000026">
    <property type="protein sequence ID" value="HIZ38742.1"/>
    <property type="molecule type" value="Genomic_DNA"/>
</dbReference>
<accession>A0A9D2EJN1</accession>
<evidence type="ECO:0000256" key="3">
    <source>
        <dbReference type="ARBA" id="ARBA00023163"/>
    </source>
</evidence>
<dbReference type="GO" id="GO:0003700">
    <property type="term" value="F:DNA-binding transcription factor activity"/>
    <property type="evidence" value="ECO:0007669"/>
    <property type="project" value="InterPro"/>
</dbReference>
<dbReference type="SUPFAM" id="SSF51182">
    <property type="entry name" value="RmlC-like cupins"/>
    <property type="match status" value="1"/>
</dbReference>
<evidence type="ECO:0000313" key="7">
    <source>
        <dbReference type="Proteomes" id="UP000824049"/>
    </source>
</evidence>
<sequence length="324" mass="36987">MSQTAGGQRHLKNTGGNPQPENGRSPIYSHNPLEGGAFPLLVLDVARQVCTPSNEGFRVLHWHEEVQFIRVLQGVIQTRVYEEEIEVHAGDCLFINRMVPHKTIEKEDCRYHSFIIPEQMLGFFPGSIMEKKDVKSFLYHPGFTHFLIKKAEPSHSAALNELKTLDNLYFSSSQKTKPHYEYLLSTSLVSLWLAFISALPPLPTAAAAPSREHLRIRELLTYLHSHYRENLSVESIAAAAHISKTECLRCFHRYVGESPYQYLIKYRLHMSEALLKDTELSVTEISSETGFASASSYIRYFRRWYGCTPKEYRTAQKNSSSSAD</sequence>
<dbReference type="GO" id="GO:0043565">
    <property type="term" value="F:sequence-specific DNA binding"/>
    <property type="evidence" value="ECO:0007669"/>
    <property type="project" value="InterPro"/>
</dbReference>
<dbReference type="AlphaFoldDB" id="A0A9D2EJN1"/>
<dbReference type="Gene3D" id="2.60.120.10">
    <property type="entry name" value="Jelly Rolls"/>
    <property type="match status" value="1"/>
</dbReference>
<evidence type="ECO:0000256" key="4">
    <source>
        <dbReference type="SAM" id="MobiDB-lite"/>
    </source>
</evidence>
<dbReference type="InterPro" id="IPR018062">
    <property type="entry name" value="HTH_AraC-typ_CS"/>
</dbReference>
<keyword evidence="3" id="KW-0804">Transcription</keyword>
<dbReference type="PROSITE" id="PS01124">
    <property type="entry name" value="HTH_ARAC_FAMILY_2"/>
    <property type="match status" value="1"/>
</dbReference>
<reference evidence="6" key="2">
    <citation type="submission" date="2021-04" db="EMBL/GenBank/DDBJ databases">
        <authorList>
            <person name="Gilroy R."/>
        </authorList>
    </citation>
    <scope>NUCLEOTIDE SEQUENCE</scope>
    <source>
        <strain evidence="6">CHK179-28034</strain>
    </source>
</reference>
<name>A0A9D2EJN1_9FIRM</name>
<dbReference type="SUPFAM" id="SSF46689">
    <property type="entry name" value="Homeodomain-like"/>
    <property type="match status" value="2"/>
</dbReference>
<dbReference type="PANTHER" id="PTHR43280">
    <property type="entry name" value="ARAC-FAMILY TRANSCRIPTIONAL REGULATOR"/>
    <property type="match status" value="1"/>
</dbReference>
<reference evidence="6" key="1">
    <citation type="journal article" date="2021" name="PeerJ">
        <title>Extensive microbial diversity within the chicken gut microbiome revealed by metagenomics and culture.</title>
        <authorList>
            <person name="Gilroy R."/>
            <person name="Ravi A."/>
            <person name="Getino M."/>
            <person name="Pursley I."/>
            <person name="Horton D.L."/>
            <person name="Alikhan N.F."/>
            <person name="Baker D."/>
            <person name="Gharbi K."/>
            <person name="Hall N."/>
            <person name="Watson M."/>
            <person name="Adriaenssens E.M."/>
            <person name="Foster-Nyarko E."/>
            <person name="Jarju S."/>
            <person name="Secka A."/>
            <person name="Antonio M."/>
            <person name="Oren A."/>
            <person name="Chaudhuri R.R."/>
            <person name="La Ragione R."/>
            <person name="Hildebrand F."/>
            <person name="Pallen M.J."/>
        </authorList>
    </citation>
    <scope>NUCLEOTIDE SEQUENCE</scope>
    <source>
        <strain evidence="6">CHK179-28034</strain>
    </source>
</reference>
<feature type="domain" description="HTH araC/xylS-type" evidence="5">
    <location>
        <begin position="217"/>
        <end position="315"/>
    </location>
</feature>
<dbReference type="InterPro" id="IPR018060">
    <property type="entry name" value="HTH_AraC"/>
</dbReference>
<evidence type="ECO:0000313" key="6">
    <source>
        <dbReference type="EMBL" id="HIZ38742.1"/>
    </source>
</evidence>
<comment type="caution">
    <text evidence="6">The sequence shown here is derived from an EMBL/GenBank/DDBJ whole genome shotgun (WGS) entry which is preliminary data.</text>
</comment>
<keyword evidence="2" id="KW-0238">DNA-binding</keyword>
<organism evidence="6 7">
    <name type="scientific">Candidatus Anaerobutyricum stercoris</name>
    <dbReference type="NCBI Taxonomy" id="2838457"/>
    <lineage>
        <taxon>Bacteria</taxon>
        <taxon>Bacillati</taxon>
        <taxon>Bacillota</taxon>
        <taxon>Clostridia</taxon>
        <taxon>Lachnospirales</taxon>
        <taxon>Lachnospiraceae</taxon>
        <taxon>Anaerobutyricum</taxon>
    </lineage>
</organism>
<dbReference type="Pfam" id="PF07883">
    <property type="entry name" value="Cupin_2"/>
    <property type="match status" value="1"/>
</dbReference>
<dbReference type="Proteomes" id="UP000824049">
    <property type="component" value="Unassembled WGS sequence"/>
</dbReference>
<dbReference type="PRINTS" id="PR00032">
    <property type="entry name" value="HTHARAC"/>
</dbReference>
<dbReference type="InterPro" id="IPR011051">
    <property type="entry name" value="RmlC_Cupin_sf"/>
</dbReference>
<feature type="region of interest" description="Disordered" evidence="4">
    <location>
        <begin position="1"/>
        <end position="29"/>
    </location>
</feature>
<dbReference type="SMART" id="SM00342">
    <property type="entry name" value="HTH_ARAC"/>
    <property type="match status" value="1"/>
</dbReference>
<protein>
    <submittedName>
        <fullName evidence="6">AraC family transcriptional regulator</fullName>
    </submittedName>
</protein>
<proteinExistence type="predicted"/>
<gene>
    <name evidence="6" type="ORF">H9968_02280</name>
</gene>
<dbReference type="InterPro" id="IPR020449">
    <property type="entry name" value="Tscrpt_reg_AraC-type_HTH"/>
</dbReference>